<feature type="transmembrane region" description="Helical" evidence="6">
    <location>
        <begin position="255"/>
        <end position="277"/>
    </location>
</feature>
<keyword evidence="4 6" id="KW-1133">Transmembrane helix</keyword>
<protein>
    <submittedName>
        <fullName evidence="7">MFS transporter</fullName>
    </submittedName>
</protein>
<evidence type="ECO:0000256" key="5">
    <source>
        <dbReference type="ARBA" id="ARBA00023136"/>
    </source>
</evidence>
<feature type="transmembrane region" description="Helical" evidence="6">
    <location>
        <begin position="225"/>
        <end position="243"/>
    </location>
</feature>
<keyword evidence="8" id="KW-1185">Reference proteome</keyword>
<feature type="transmembrane region" description="Helical" evidence="6">
    <location>
        <begin position="80"/>
        <end position="98"/>
    </location>
</feature>
<dbReference type="GO" id="GO:0016020">
    <property type="term" value="C:membrane"/>
    <property type="evidence" value="ECO:0007669"/>
    <property type="project" value="UniProtKB-SubCell"/>
</dbReference>
<evidence type="ECO:0000256" key="1">
    <source>
        <dbReference type="ARBA" id="ARBA00004141"/>
    </source>
</evidence>
<dbReference type="InterPro" id="IPR004752">
    <property type="entry name" value="AmpG_permease/AT-1"/>
</dbReference>
<evidence type="ECO:0000256" key="6">
    <source>
        <dbReference type="SAM" id="Phobius"/>
    </source>
</evidence>
<accession>A0A290WQ13</accession>
<sequence length="409" mass="42816">MKAALRITLLHALFGWLNLSLTAPSIYLWLGLPLIMRQHGWSGMDIGLFQLAGLPALFKFALALPVERRRGAADASAQRYRPWAIALCLLLAVLMLLMGRRELLGSRNELFALACAVALLTTWADIPVNALAIRVLPEAQRLRAGGIRSAALSLGAIVGGGIMLLLQTRWGWRAPFWLMAAGIGMGAAGLLLLGKTAHTAHASDAAAHRGADWRGYFAQPAAPRWNALLLLCFPFIGSAWFYLKPLLLDHGFAAQQVALIAGVGGGSVAALASLLAVRVTRRIGVAKALPAVTLLSLLALLALALAVLLRAPPAGFIAAALLVALAMGAAASLAFGLMMYFARPGHSAADYGMQASLFAAGRMLVPLAAGALLDQIGYGSMLLALAVAMAGVTVLAFDSRALIARQAAS</sequence>
<feature type="transmembrane region" description="Helical" evidence="6">
    <location>
        <begin position="110"/>
        <end position="133"/>
    </location>
</feature>
<dbReference type="InterPro" id="IPR011701">
    <property type="entry name" value="MFS"/>
</dbReference>
<dbReference type="AlphaFoldDB" id="A0A290WQ13"/>
<proteinExistence type="predicted"/>
<feature type="transmembrane region" description="Helical" evidence="6">
    <location>
        <begin position="145"/>
        <end position="166"/>
    </location>
</feature>
<gene>
    <name evidence="7" type="ORF">CNX70_01320</name>
</gene>
<evidence type="ECO:0000256" key="2">
    <source>
        <dbReference type="ARBA" id="ARBA00022448"/>
    </source>
</evidence>
<dbReference type="Gene3D" id="1.20.1250.20">
    <property type="entry name" value="MFS general substrate transporter like domains"/>
    <property type="match status" value="1"/>
</dbReference>
<feature type="transmembrane region" description="Helical" evidence="6">
    <location>
        <begin position="289"/>
        <end position="309"/>
    </location>
</feature>
<keyword evidence="5 6" id="KW-0472">Membrane</keyword>
<evidence type="ECO:0000256" key="4">
    <source>
        <dbReference type="ARBA" id="ARBA00022989"/>
    </source>
</evidence>
<feature type="transmembrane region" description="Helical" evidence="6">
    <location>
        <begin position="378"/>
        <end position="397"/>
    </location>
</feature>
<feature type="transmembrane region" description="Helical" evidence="6">
    <location>
        <begin position="46"/>
        <end position="68"/>
    </location>
</feature>
<dbReference type="EMBL" id="CP023422">
    <property type="protein sequence ID" value="ATD58977.1"/>
    <property type="molecule type" value="Genomic_DNA"/>
</dbReference>
<dbReference type="GO" id="GO:0022857">
    <property type="term" value="F:transmembrane transporter activity"/>
    <property type="evidence" value="ECO:0007669"/>
    <property type="project" value="InterPro"/>
</dbReference>
<reference evidence="7 8" key="1">
    <citation type="submission" date="2017-09" db="EMBL/GenBank/DDBJ databases">
        <title>Complete genome sequence of Janthinobacterium svalbardensis PAMC 27463.</title>
        <authorList>
            <person name="Cho Y.-J."/>
            <person name="Cho A."/>
            <person name="Kim O.-S."/>
            <person name="Lee J.-I."/>
        </authorList>
    </citation>
    <scope>NUCLEOTIDE SEQUENCE [LARGE SCALE GENOMIC DNA]</scope>
    <source>
        <strain evidence="7 8">PAMC 27463</strain>
    </source>
</reference>
<evidence type="ECO:0000313" key="8">
    <source>
        <dbReference type="Proteomes" id="UP000218437"/>
    </source>
</evidence>
<feature type="transmembrane region" description="Helical" evidence="6">
    <location>
        <begin position="172"/>
        <end position="193"/>
    </location>
</feature>
<dbReference type="Pfam" id="PF07690">
    <property type="entry name" value="MFS_1"/>
    <property type="match status" value="1"/>
</dbReference>
<keyword evidence="2" id="KW-0813">Transport</keyword>
<evidence type="ECO:0000256" key="3">
    <source>
        <dbReference type="ARBA" id="ARBA00022692"/>
    </source>
</evidence>
<dbReference type="Proteomes" id="UP000218437">
    <property type="component" value="Chromosome"/>
</dbReference>
<dbReference type="InterPro" id="IPR036259">
    <property type="entry name" value="MFS_trans_sf"/>
</dbReference>
<dbReference type="RefSeq" id="WP_096232844.1">
    <property type="nucleotide sequence ID" value="NZ_CP023422.1"/>
</dbReference>
<comment type="subcellular location">
    <subcellularLocation>
        <location evidence="1">Membrane</location>
        <topology evidence="1">Multi-pass membrane protein</topology>
    </subcellularLocation>
</comment>
<keyword evidence="3 6" id="KW-0812">Transmembrane</keyword>
<feature type="transmembrane region" description="Helical" evidence="6">
    <location>
        <begin position="315"/>
        <end position="341"/>
    </location>
</feature>
<feature type="transmembrane region" description="Helical" evidence="6">
    <location>
        <begin position="353"/>
        <end position="372"/>
    </location>
</feature>
<dbReference type="KEGG" id="jsv:CNX70_01320"/>
<name>A0A290WQ13_9BURK</name>
<evidence type="ECO:0000313" key="7">
    <source>
        <dbReference type="EMBL" id="ATD58977.1"/>
    </source>
</evidence>
<organism evidence="7 8">
    <name type="scientific">Janthinobacterium svalbardensis</name>
    <dbReference type="NCBI Taxonomy" id="368607"/>
    <lineage>
        <taxon>Bacteria</taxon>
        <taxon>Pseudomonadati</taxon>
        <taxon>Pseudomonadota</taxon>
        <taxon>Betaproteobacteria</taxon>
        <taxon>Burkholderiales</taxon>
        <taxon>Oxalobacteraceae</taxon>
        <taxon>Janthinobacterium</taxon>
    </lineage>
</organism>
<dbReference type="PANTHER" id="PTHR12778:SF10">
    <property type="entry name" value="MAJOR FACILITATOR SUPERFAMILY DOMAIN-CONTAINING PROTEIN 3"/>
    <property type="match status" value="1"/>
</dbReference>
<dbReference type="SUPFAM" id="SSF103473">
    <property type="entry name" value="MFS general substrate transporter"/>
    <property type="match status" value="1"/>
</dbReference>
<dbReference type="PANTHER" id="PTHR12778">
    <property type="entry name" value="SOLUTE CARRIER FAMILY 33 ACETYL-COA TRANSPORTER -RELATED"/>
    <property type="match status" value="1"/>
</dbReference>